<dbReference type="PANTHER" id="PTHR22916">
    <property type="entry name" value="GLYCOSYLTRANSFERASE"/>
    <property type="match status" value="1"/>
</dbReference>
<dbReference type="InterPro" id="IPR001173">
    <property type="entry name" value="Glyco_trans_2-like"/>
</dbReference>
<dbReference type="SUPFAM" id="SSF53448">
    <property type="entry name" value="Nucleotide-diphospho-sugar transferases"/>
    <property type="match status" value="1"/>
</dbReference>
<dbReference type="EMBL" id="LNQR01000089">
    <property type="protein sequence ID" value="KWT82458.1"/>
    <property type="molecule type" value="Genomic_DNA"/>
</dbReference>
<keyword evidence="3" id="KW-1185">Reference proteome</keyword>
<keyword evidence="2" id="KW-0808">Transferase</keyword>
<dbReference type="Pfam" id="PF00535">
    <property type="entry name" value="Glycos_transf_2"/>
    <property type="match status" value="1"/>
</dbReference>
<dbReference type="EC" id="2.4.-.-" evidence="2"/>
<dbReference type="CDD" id="cd00761">
    <property type="entry name" value="Glyco_tranf_GTA_type"/>
    <property type="match status" value="1"/>
</dbReference>
<organism evidence="2 3">
    <name type="scientific">Candidatus Magnetominusculus xianensis</name>
    <dbReference type="NCBI Taxonomy" id="1748249"/>
    <lineage>
        <taxon>Bacteria</taxon>
        <taxon>Pseudomonadati</taxon>
        <taxon>Nitrospirota</taxon>
        <taxon>Nitrospiria</taxon>
        <taxon>Nitrospirales</taxon>
        <taxon>Nitrospiraceae</taxon>
        <taxon>Candidatus Magnetominusculus</taxon>
    </lineage>
</organism>
<dbReference type="InterPro" id="IPR029044">
    <property type="entry name" value="Nucleotide-diphossugar_trans"/>
</dbReference>
<feature type="domain" description="Glycosyltransferase 2-like" evidence="1">
    <location>
        <begin position="10"/>
        <end position="136"/>
    </location>
</feature>
<reference evidence="2 3" key="1">
    <citation type="submission" date="2015-11" db="EMBL/GenBank/DDBJ databases">
        <authorList>
            <person name="Lin W."/>
        </authorList>
    </citation>
    <scope>NUCLEOTIDE SEQUENCE [LARGE SCALE GENOMIC DNA]</scope>
    <source>
        <strain evidence="2 3">HCH-1</strain>
    </source>
</reference>
<evidence type="ECO:0000259" key="1">
    <source>
        <dbReference type="Pfam" id="PF00535"/>
    </source>
</evidence>
<gene>
    <name evidence="2" type="ORF">ASN18_2490</name>
</gene>
<dbReference type="Proteomes" id="UP000060487">
    <property type="component" value="Unassembled WGS sequence"/>
</dbReference>
<dbReference type="GO" id="GO:0016757">
    <property type="term" value="F:glycosyltransferase activity"/>
    <property type="evidence" value="ECO:0007669"/>
    <property type="project" value="UniProtKB-KW"/>
</dbReference>
<evidence type="ECO:0000313" key="3">
    <source>
        <dbReference type="Proteomes" id="UP000060487"/>
    </source>
</evidence>
<dbReference type="Gene3D" id="3.90.550.10">
    <property type="entry name" value="Spore Coat Polysaccharide Biosynthesis Protein SpsA, Chain A"/>
    <property type="match status" value="1"/>
</dbReference>
<sequence length="270" mass="30811">MNDHAAPLVSIIMPTYNYAGFIGESINSVITQTYRNWELIVIDNYSTDNTEEIVRGFACGQIRYIKFKNEGVIAASRNVGLKEASGEYVAFLDSDDLWLADKLEKQVSYLNANKDVFMVYSKAAAMENGVLTYTKGRAPGRRFGLANKGIFLDLYLSFNYISCLTVMFRNGSGFQFSEDRGLITVEDFDLWLAIAFEHEVGYIDEALAFYRVHGKNTGARLRKYVRASLNLIRKYRKQVSTPVQMRKYITFYAYILSIMPDAIGRMVRRS</sequence>
<name>A0ABR5SEC2_9BACT</name>
<protein>
    <submittedName>
        <fullName evidence="2">Glycosyltransferase-like protein, family 2</fullName>
        <ecNumber evidence="2">2.4.-.-</ecNumber>
    </submittedName>
</protein>
<evidence type="ECO:0000313" key="2">
    <source>
        <dbReference type="EMBL" id="KWT82458.1"/>
    </source>
</evidence>
<dbReference type="PANTHER" id="PTHR22916:SF3">
    <property type="entry name" value="UDP-GLCNAC:BETAGAL BETA-1,3-N-ACETYLGLUCOSAMINYLTRANSFERASE-LIKE PROTEIN 1"/>
    <property type="match status" value="1"/>
</dbReference>
<comment type="caution">
    <text evidence="2">The sequence shown here is derived from an EMBL/GenBank/DDBJ whole genome shotgun (WGS) entry which is preliminary data.</text>
</comment>
<keyword evidence="2" id="KW-0328">Glycosyltransferase</keyword>
<dbReference type="RefSeq" id="WP_085053089.1">
    <property type="nucleotide sequence ID" value="NZ_LNQR01000089.1"/>
</dbReference>
<accession>A0ABR5SEC2</accession>
<proteinExistence type="predicted"/>